<proteinExistence type="predicted"/>
<sequence length="367" mass="39752">MDALSLTARAETEKIARLLGAEPAQLAFLHGLPPADLRAFREQTVAALFDSAPDMLHRIARATKLVPAAVAAVISQRALGPRLSAAVAGRLEPARAGDIISKLPVSFTAASCGHLDPRRIRGIVDRLEEDLVVRVAVALAENGDHLTMGRFVGHLRPTALKRAIDLIDDVSILRTGYLIDHPERIDDILELLPAERLAAVIRTAADEALWPQALAVAGMAGERRRGEIAALAVRQGEERLASLVHAVQDQGLWDALLPVVALLGDEDRRTVARLPVLQEGDVLRDVVAAVVAAGLWAPFLPLVRELPEPARKVVADAAGELPDAELEAMAHEVEKQDLWEPVMELLELMEDAPKERIFALPFFQQAS</sequence>
<reference evidence="1 2" key="1">
    <citation type="submission" date="2020-02" db="EMBL/GenBank/DDBJ databases">
        <title>Whole-genome analyses of novel actinobacteria.</title>
        <authorList>
            <person name="Sahin N."/>
        </authorList>
    </citation>
    <scope>NUCLEOTIDE SEQUENCE [LARGE SCALE GENOMIC DNA]</scope>
    <source>
        <strain evidence="1 2">A7024</strain>
    </source>
</reference>
<keyword evidence="2" id="KW-1185">Reference proteome</keyword>
<dbReference type="Proteomes" id="UP000481583">
    <property type="component" value="Unassembled WGS sequence"/>
</dbReference>
<evidence type="ECO:0000313" key="1">
    <source>
        <dbReference type="EMBL" id="NGN67446.1"/>
    </source>
</evidence>
<dbReference type="EMBL" id="JAAKZV010000143">
    <property type="protein sequence ID" value="NGN67446.1"/>
    <property type="molecule type" value="Genomic_DNA"/>
</dbReference>
<gene>
    <name evidence="1" type="ORF">G5C51_26515</name>
</gene>
<dbReference type="AlphaFoldDB" id="A0A6G4U6V8"/>
<comment type="caution">
    <text evidence="1">The sequence shown here is derived from an EMBL/GenBank/DDBJ whole genome shotgun (WGS) entry which is preliminary data.</text>
</comment>
<name>A0A6G4U6V8_9ACTN</name>
<evidence type="ECO:0000313" key="2">
    <source>
        <dbReference type="Proteomes" id="UP000481583"/>
    </source>
</evidence>
<dbReference type="RefSeq" id="WP_165240740.1">
    <property type="nucleotide sequence ID" value="NZ_JAAKZV010000143.1"/>
</dbReference>
<protein>
    <submittedName>
        <fullName evidence="1">Uncharacterized protein</fullName>
    </submittedName>
</protein>
<organism evidence="1 2">
    <name type="scientific">Streptomyces coryli</name>
    <dbReference type="NCBI Taxonomy" id="1128680"/>
    <lineage>
        <taxon>Bacteria</taxon>
        <taxon>Bacillati</taxon>
        <taxon>Actinomycetota</taxon>
        <taxon>Actinomycetes</taxon>
        <taxon>Kitasatosporales</taxon>
        <taxon>Streptomycetaceae</taxon>
        <taxon>Streptomyces</taxon>
    </lineage>
</organism>
<accession>A0A6G4U6V8</accession>